<feature type="transmembrane region" description="Helical" evidence="1">
    <location>
        <begin position="16"/>
        <end position="39"/>
    </location>
</feature>
<name>A0ABN6F7I8_9BACT</name>
<keyword evidence="1" id="KW-0812">Transmembrane</keyword>
<proteinExistence type="predicted"/>
<sequence>MKTQIKRMSPHQNGKVFGLLMAASSLVFLIPMLLVMVAAMPEMDQEMGFFAAGPAVMCVVFPILYLVFGYVFIAIGCMVYNTIAKFVGGIEFDLERHEG</sequence>
<feature type="transmembrane region" description="Helical" evidence="1">
    <location>
        <begin position="51"/>
        <end position="75"/>
    </location>
</feature>
<evidence type="ECO:0000256" key="1">
    <source>
        <dbReference type="SAM" id="Phobius"/>
    </source>
</evidence>
<dbReference type="EMBL" id="AP024488">
    <property type="protein sequence ID" value="BCS97566.1"/>
    <property type="molecule type" value="Genomic_DNA"/>
</dbReference>
<keyword evidence="3" id="KW-1185">Reference proteome</keyword>
<keyword evidence="1" id="KW-1133">Transmembrane helix</keyword>
<gene>
    <name evidence="2" type="ORF">DSLASN_31980</name>
</gene>
<evidence type="ECO:0000313" key="2">
    <source>
        <dbReference type="EMBL" id="BCS97566.1"/>
    </source>
</evidence>
<protein>
    <recommendedName>
        <fullName evidence="4">DUF3566 domain-containing protein</fullName>
    </recommendedName>
</protein>
<keyword evidence="1" id="KW-0472">Membrane</keyword>
<evidence type="ECO:0000313" key="3">
    <source>
        <dbReference type="Proteomes" id="UP001320148"/>
    </source>
</evidence>
<accession>A0ABN6F7I8</accession>
<dbReference type="Proteomes" id="UP001320148">
    <property type="component" value="Chromosome"/>
</dbReference>
<evidence type="ECO:0008006" key="4">
    <source>
        <dbReference type="Google" id="ProtNLM"/>
    </source>
</evidence>
<organism evidence="2 3">
    <name type="scientific">Desulfoluna limicola</name>
    <dbReference type="NCBI Taxonomy" id="2810562"/>
    <lineage>
        <taxon>Bacteria</taxon>
        <taxon>Pseudomonadati</taxon>
        <taxon>Thermodesulfobacteriota</taxon>
        <taxon>Desulfobacteria</taxon>
        <taxon>Desulfobacterales</taxon>
        <taxon>Desulfolunaceae</taxon>
        <taxon>Desulfoluna</taxon>
    </lineage>
</organism>
<reference evidence="2 3" key="1">
    <citation type="submission" date="2021-02" db="EMBL/GenBank/DDBJ databases">
        <title>Complete genome of Desulfoluna sp. strain ASN36.</title>
        <authorList>
            <person name="Takahashi A."/>
            <person name="Kojima H."/>
            <person name="Fukui M."/>
        </authorList>
    </citation>
    <scope>NUCLEOTIDE SEQUENCE [LARGE SCALE GENOMIC DNA]</scope>
    <source>
        <strain evidence="2 3">ASN36</strain>
    </source>
</reference>
<dbReference type="RefSeq" id="WP_236888978.1">
    <property type="nucleotide sequence ID" value="NZ_AP024488.1"/>
</dbReference>